<dbReference type="PANTHER" id="PTHR40465:SF1">
    <property type="entry name" value="DUF6534 DOMAIN-CONTAINING PROTEIN"/>
    <property type="match status" value="1"/>
</dbReference>
<gene>
    <name evidence="3" type="ORF">HETIRDRAFT_104338</name>
</gene>
<dbReference type="EMBL" id="KI925461">
    <property type="protein sequence ID" value="ETW79023.1"/>
    <property type="molecule type" value="Genomic_DNA"/>
</dbReference>
<dbReference type="OrthoDB" id="3206554at2759"/>
<feature type="transmembrane region" description="Helical" evidence="2">
    <location>
        <begin position="6"/>
        <end position="32"/>
    </location>
</feature>
<evidence type="ECO:0000313" key="4">
    <source>
        <dbReference type="Proteomes" id="UP000030671"/>
    </source>
</evidence>
<keyword evidence="2" id="KW-1133">Transmembrane helix</keyword>
<dbReference type="AlphaFoldDB" id="W4JZL5"/>
<keyword evidence="2" id="KW-0472">Membrane</keyword>
<keyword evidence="4" id="KW-1185">Reference proteome</keyword>
<organism evidence="3 4">
    <name type="scientific">Heterobasidion irregulare (strain TC 32-1)</name>
    <dbReference type="NCBI Taxonomy" id="747525"/>
    <lineage>
        <taxon>Eukaryota</taxon>
        <taxon>Fungi</taxon>
        <taxon>Dikarya</taxon>
        <taxon>Basidiomycota</taxon>
        <taxon>Agaricomycotina</taxon>
        <taxon>Agaricomycetes</taxon>
        <taxon>Russulales</taxon>
        <taxon>Bondarzewiaceae</taxon>
        <taxon>Heterobasidion</taxon>
        <taxon>Heterobasidion annosum species complex</taxon>
    </lineage>
</organism>
<evidence type="ECO:0000256" key="1">
    <source>
        <dbReference type="SAM" id="MobiDB-lite"/>
    </source>
</evidence>
<feature type="transmembrane region" description="Helical" evidence="2">
    <location>
        <begin position="219"/>
        <end position="241"/>
    </location>
</feature>
<sequence>MDVRSTLGAIFVGCLASVGLSCIAMVQFVMYLGTYPQDSQQIKMMVVLVWILDAIHTSLVCTASWDYVVLNFGRPDIADYIPTSVACTVALTAIITFVVHIFFSSRVFRLSKGNWYLTCPLVLLAFMRLAAAFVSTVKMAHIKSFGGFTVQIGVLGADPRPVALLGHRHPHRVLHVPLPPGQPHGLQKAGLYDATFRSFDPRLRSGRLDGSMDRVINTIMIYTLNTGALTCVAAIASMICVRRSRSLFSASARAVPRSCIEGSRTNVRNVSPRPLARSLHPRTVPRTRADPPIPPRPVYANSLLASLNSRRSISENPQLMPDCIHSTPGALTNSFSMHRRGSRMTTKPGLDDEDAEKTTKLEINVVRTVEFDIDRGERAQTPGLA</sequence>
<dbReference type="RefSeq" id="XP_009549299.1">
    <property type="nucleotide sequence ID" value="XM_009551004.1"/>
</dbReference>
<dbReference type="STRING" id="747525.W4JZL5"/>
<dbReference type="PROSITE" id="PS51257">
    <property type="entry name" value="PROKAR_LIPOPROTEIN"/>
    <property type="match status" value="1"/>
</dbReference>
<dbReference type="eggNOG" id="ENOG502SH62">
    <property type="taxonomic scope" value="Eukaryota"/>
</dbReference>
<dbReference type="PANTHER" id="PTHR40465">
    <property type="entry name" value="CHROMOSOME 1, WHOLE GENOME SHOTGUN SEQUENCE"/>
    <property type="match status" value="1"/>
</dbReference>
<proteinExistence type="predicted"/>
<dbReference type="InParanoid" id="W4JZL5"/>
<dbReference type="HOGENOM" id="CLU_046025_0_0_1"/>
<name>W4JZL5_HETIT</name>
<dbReference type="KEGG" id="hir:HETIRDRAFT_104338"/>
<feature type="region of interest" description="Disordered" evidence="1">
    <location>
        <begin position="326"/>
        <end position="355"/>
    </location>
</feature>
<evidence type="ECO:0000256" key="2">
    <source>
        <dbReference type="SAM" id="Phobius"/>
    </source>
</evidence>
<reference evidence="3 4" key="1">
    <citation type="journal article" date="2012" name="New Phytol.">
        <title>Insight into trade-off between wood decay and parasitism from the genome of a fungal forest pathogen.</title>
        <authorList>
            <person name="Olson A."/>
            <person name="Aerts A."/>
            <person name="Asiegbu F."/>
            <person name="Belbahri L."/>
            <person name="Bouzid O."/>
            <person name="Broberg A."/>
            <person name="Canback B."/>
            <person name="Coutinho P.M."/>
            <person name="Cullen D."/>
            <person name="Dalman K."/>
            <person name="Deflorio G."/>
            <person name="van Diepen L.T."/>
            <person name="Dunand C."/>
            <person name="Duplessis S."/>
            <person name="Durling M."/>
            <person name="Gonthier P."/>
            <person name="Grimwood J."/>
            <person name="Fossdal C.G."/>
            <person name="Hansson D."/>
            <person name="Henrissat B."/>
            <person name="Hietala A."/>
            <person name="Himmelstrand K."/>
            <person name="Hoffmeister D."/>
            <person name="Hogberg N."/>
            <person name="James T.Y."/>
            <person name="Karlsson M."/>
            <person name="Kohler A."/>
            <person name="Kues U."/>
            <person name="Lee Y.H."/>
            <person name="Lin Y.C."/>
            <person name="Lind M."/>
            <person name="Lindquist E."/>
            <person name="Lombard V."/>
            <person name="Lucas S."/>
            <person name="Lunden K."/>
            <person name="Morin E."/>
            <person name="Murat C."/>
            <person name="Park J."/>
            <person name="Raffaello T."/>
            <person name="Rouze P."/>
            <person name="Salamov A."/>
            <person name="Schmutz J."/>
            <person name="Solheim H."/>
            <person name="Stahlberg J."/>
            <person name="Velez H."/>
            <person name="de Vries R.P."/>
            <person name="Wiebenga A."/>
            <person name="Woodward S."/>
            <person name="Yakovlev I."/>
            <person name="Garbelotto M."/>
            <person name="Martin F."/>
            <person name="Grigoriev I.V."/>
            <person name="Stenlid J."/>
        </authorList>
    </citation>
    <scope>NUCLEOTIDE SEQUENCE [LARGE SCALE GENOMIC DNA]</scope>
    <source>
        <strain evidence="3 4">TC 32-1</strain>
    </source>
</reference>
<dbReference type="GeneID" id="20665990"/>
<keyword evidence="2" id="KW-0812">Transmembrane</keyword>
<feature type="transmembrane region" description="Helical" evidence="2">
    <location>
        <begin position="115"/>
        <end position="134"/>
    </location>
</feature>
<evidence type="ECO:0000313" key="3">
    <source>
        <dbReference type="EMBL" id="ETW79023.1"/>
    </source>
</evidence>
<accession>W4JZL5</accession>
<protein>
    <submittedName>
        <fullName evidence="3">Uncharacterized protein</fullName>
    </submittedName>
</protein>
<dbReference type="Proteomes" id="UP000030671">
    <property type="component" value="Unassembled WGS sequence"/>
</dbReference>
<feature type="transmembrane region" description="Helical" evidence="2">
    <location>
        <begin position="80"/>
        <end position="103"/>
    </location>
</feature>